<evidence type="ECO:0000256" key="6">
    <source>
        <dbReference type="ARBA" id="ARBA00022989"/>
    </source>
</evidence>
<feature type="transmembrane region" description="Helical" evidence="8">
    <location>
        <begin position="287"/>
        <end position="307"/>
    </location>
</feature>
<organism evidence="10 11">
    <name type="scientific">Fistulifera solaris</name>
    <name type="common">Oleaginous diatom</name>
    <dbReference type="NCBI Taxonomy" id="1519565"/>
    <lineage>
        <taxon>Eukaryota</taxon>
        <taxon>Sar</taxon>
        <taxon>Stramenopiles</taxon>
        <taxon>Ochrophyta</taxon>
        <taxon>Bacillariophyta</taxon>
        <taxon>Bacillariophyceae</taxon>
        <taxon>Bacillariophycidae</taxon>
        <taxon>Naviculales</taxon>
        <taxon>Naviculaceae</taxon>
        <taxon>Fistulifera</taxon>
    </lineage>
</organism>
<dbReference type="GO" id="GO:0006629">
    <property type="term" value="P:lipid metabolic process"/>
    <property type="evidence" value="ECO:0007669"/>
    <property type="project" value="InterPro"/>
</dbReference>
<reference evidence="10 11" key="1">
    <citation type="journal article" date="2015" name="Plant Cell">
        <title>Oil accumulation by the oleaginous diatom Fistulifera solaris as revealed by the genome and transcriptome.</title>
        <authorList>
            <person name="Tanaka T."/>
            <person name="Maeda Y."/>
            <person name="Veluchamy A."/>
            <person name="Tanaka M."/>
            <person name="Abida H."/>
            <person name="Marechal E."/>
            <person name="Bowler C."/>
            <person name="Muto M."/>
            <person name="Sunaga Y."/>
            <person name="Tanaka M."/>
            <person name="Yoshino T."/>
            <person name="Taniguchi T."/>
            <person name="Fukuda Y."/>
            <person name="Nemoto M."/>
            <person name="Matsumoto M."/>
            <person name="Wong P.S."/>
            <person name="Aburatani S."/>
            <person name="Fujibuchi W."/>
        </authorList>
    </citation>
    <scope>NUCLEOTIDE SEQUENCE [LARGE SCALE GENOMIC DNA]</scope>
    <source>
        <strain evidence="10 11">JPCC DA0580</strain>
    </source>
</reference>
<feature type="transmembrane region" description="Helical" evidence="8">
    <location>
        <begin position="37"/>
        <end position="60"/>
    </location>
</feature>
<dbReference type="PANTHER" id="PTHR31595:SF57">
    <property type="entry name" value="OS04G0481900 PROTEIN"/>
    <property type="match status" value="1"/>
</dbReference>
<dbReference type="GO" id="GO:0008374">
    <property type="term" value="F:O-acyltransferase activity"/>
    <property type="evidence" value="ECO:0007669"/>
    <property type="project" value="InterPro"/>
</dbReference>
<keyword evidence="11" id="KW-1185">Reference proteome</keyword>
<protein>
    <recommendedName>
        <fullName evidence="9">Wax synthase domain-containing protein</fullName>
    </recommendedName>
</protein>
<dbReference type="InParanoid" id="A0A1Z5JYL7"/>
<proteinExistence type="inferred from homology"/>
<evidence type="ECO:0000313" key="11">
    <source>
        <dbReference type="Proteomes" id="UP000198406"/>
    </source>
</evidence>
<keyword evidence="5 8" id="KW-0812">Transmembrane</keyword>
<comment type="caution">
    <text evidence="10">The sequence shown here is derived from an EMBL/GenBank/DDBJ whole genome shotgun (WGS) entry which is preliminary data.</text>
</comment>
<gene>
    <name evidence="10" type="ORF">FisN_8Hh220</name>
</gene>
<evidence type="ECO:0000313" key="10">
    <source>
        <dbReference type="EMBL" id="GAX18999.1"/>
    </source>
</evidence>
<dbReference type="Pfam" id="PF13813">
    <property type="entry name" value="MBOAT_2"/>
    <property type="match status" value="1"/>
</dbReference>
<keyword evidence="7 8" id="KW-0472">Membrane</keyword>
<name>A0A1Z5JYL7_FISSO</name>
<comment type="similarity">
    <text evidence="3">Belongs to the wax synthase family.</text>
</comment>
<feature type="domain" description="Wax synthase" evidence="9">
    <location>
        <begin position="249"/>
        <end position="308"/>
    </location>
</feature>
<feature type="transmembrane region" description="Helical" evidence="8">
    <location>
        <begin position="169"/>
        <end position="186"/>
    </location>
</feature>
<evidence type="ECO:0000256" key="8">
    <source>
        <dbReference type="SAM" id="Phobius"/>
    </source>
</evidence>
<dbReference type="InterPro" id="IPR044851">
    <property type="entry name" value="Wax_synthase"/>
</dbReference>
<dbReference type="EMBL" id="BDSP01000133">
    <property type="protein sequence ID" value="GAX18999.1"/>
    <property type="molecule type" value="Genomic_DNA"/>
</dbReference>
<dbReference type="OrthoDB" id="42845at2759"/>
<dbReference type="PANTHER" id="PTHR31595">
    <property type="entry name" value="LONG-CHAIN-ALCOHOL O-FATTY-ACYLTRANSFERASE 3-RELATED"/>
    <property type="match status" value="1"/>
</dbReference>
<feature type="transmembrane region" description="Helical" evidence="8">
    <location>
        <begin position="327"/>
        <end position="344"/>
    </location>
</feature>
<evidence type="ECO:0000256" key="4">
    <source>
        <dbReference type="ARBA" id="ARBA00022679"/>
    </source>
</evidence>
<keyword evidence="4" id="KW-0808">Transferase</keyword>
<dbReference type="AlphaFoldDB" id="A0A1Z5JYL7"/>
<evidence type="ECO:0000256" key="2">
    <source>
        <dbReference type="ARBA" id="ARBA00005179"/>
    </source>
</evidence>
<sequence>MLKTLFERKFLVDERDPVGTIQAGGLQLSFFAPDPLYILQLLSILGITALVGNFLSLIVCHGILRKSQQTSFALTFGILLPIILYYPFFLADLLDIRSSPLRMTVLSLPLTCTLRTLHAFFTEQQSTSWSRYRREYGFVLHPLRHPKTQAFVTATVHSFLAALRSYGKWFFLLGISYSLLLPYSFVPWNTPRPLHETFLSFHPSHLANNFVHAVLTSWMLDLGVNTGVNGVMQCLSGIQFENVVDSPMFGSQSPSDFWGRRWNRLISGDLKNGIYKPVRQYTGSKHVATLSTFVVSGLMHEYVWYYLFYVNKHQDPADCYQPPFGKQILFFGWNGILLLFEYFVGKETWERVAKDLFPACTTVLVILMALPVGHLFTGDLVAGGYFRQLSGLLAIVRIDYKS</sequence>
<evidence type="ECO:0000259" key="9">
    <source>
        <dbReference type="Pfam" id="PF13813"/>
    </source>
</evidence>
<evidence type="ECO:0000256" key="1">
    <source>
        <dbReference type="ARBA" id="ARBA00004141"/>
    </source>
</evidence>
<evidence type="ECO:0000256" key="7">
    <source>
        <dbReference type="ARBA" id="ARBA00023136"/>
    </source>
</evidence>
<accession>A0A1Z5JYL7</accession>
<feature type="transmembrane region" description="Helical" evidence="8">
    <location>
        <begin position="72"/>
        <end position="91"/>
    </location>
</feature>
<dbReference type="InterPro" id="IPR032805">
    <property type="entry name" value="Wax_synthase_dom"/>
</dbReference>
<feature type="transmembrane region" description="Helical" evidence="8">
    <location>
        <begin position="356"/>
        <end position="376"/>
    </location>
</feature>
<comment type="subcellular location">
    <subcellularLocation>
        <location evidence="1">Membrane</location>
        <topology evidence="1">Multi-pass membrane protein</topology>
    </subcellularLocation>
</comment>
<evidence type="ECO:0000256" key="3">
    <source>
        <dbReference type="ARBA" id="ARBA00007282"/>
    </source>
</evidence>
<dbReference type="Proteomes" id="UP000198406">
    <property type="component" value="Unassembled WGS sequence"/>
</dbReference>
<comment type="pathway">
    <text evidence="2">Secondary metabolite biosynthesis.</text>
</comment>
<evidence type="ECO:0000256" key="5">
    <source>
        <dbReference type="ARBA" id="ARBA00022692"/>
    </source>
</evidence>
<keyword evidence="6 8" id="KW-1133">Transmembrane helix</keyword>
<dbReference type="GO" id="GO:0016020">
    <property type="term" value="C:membrane"/>
    <property type="evidence" value="ECO:0007669"/>
    <property type="project" value="UniProtKB-SubCell"/>
</dbReference>